<dbReference type="OrthoDB" id="9795555at2"/>
<dbReference type="PANTHER" id="PTHR10655:SF17">
    <property type="entry name" value="LYSOPHOSPHOLIPASE-LIKE PROTEIN 1"/>
    <property type="match status" value="1"/>
</dbReference>
<keyword evidence="5" id="KW-1185">Reference proteome</keyword>
<gene>
    <name evidence="4" type="ORF">EC501_11955</name>
</gene>
<dbReference type="Pfam" id="PF02230">
    <property type="entry name" value="Abhydrolase_2"/>
    <property type="match status" value="1"/>
</dbReference>
<dbReference type="InterPro" id="IPR003140">
    <property type="entry name" value="PLipase/COase/thioEstase"/>
</dbReference>
<dbReference type="GO" id="GO:0008474">
    <property type="term" value="F:palmitoyl-(protein) hydrolase activity"/>
    <property type="evidence" value="ECO:0007669"/>
    <property type="project" value="TreeGrafter"/>
</dbReference>
<dbReference type="PANTHER" id="PTHR10655">
    <property type="entry name" value="LYSOPHOSPHOLIPASE-RELATED"/>
    <property type="match status" value="1"/>
</dbReference>
<dbReference type="RefSeq" id="WP_122972534.1">
    <property type="nucleotide sequence ID" value="NZ_RHLQ01000029.1"/>
</dbReference>
<evidence type="ECO:0000313" key="4">
    <source>
        <dbReference type="EMBL" id="RNC98199.1"/>
    </source>
</evidence>
<dbReference type="EMBL" id="RHLQ01000029">
    <property type="protein sequence ID" value="RNC98199.1"/>
    <property type="molecule type" value="Genomic_DNA"/>
</dbReference>
<dbReference type="AlphaFoldDB" id="A0A3M8H7E3"/>
<dbReference type="SUPFAM" id="SSF53474">
    <property type="entry name" value="alpha/beta-Hydrolases"/>
    <property type="match status" value="1"/>
</dbReference>
<comment type="similarity">
    <text evidence="1">Belongs to the AB hydrolase superfamily. AB hydrolase 2 family.</text>
</comment>
<name>A0A3M8H7E3_9BACI</name>
<evidence type="ECO:0000256" key="1">
    <source>
        <dbReference type="ARBA" id="ARBA00006499"/>
    </source>
</evidence>
<dbReference type="Gene3D" id="3.40.50.1820">
    <property type="entry name" value="alpha/beta hydrolase"/>
    <property type="match status" value="1"/>
</dbReference>
<accession>A0A3M8H7E3</accession>
<keyword evidence="2" id="KW-0378">Hydrolase</keyword>
<protein>
    <submittedName>
        <fullName evidence="4">Esterase</fullName>
    </submittedName>
</protein>
<reference evidence="4 5" key="1">
    <citation type="journal article" date="2014" name="Int. J. Syst. Evol. Microbiol.">
        <title>Lysinibacillus halotolerans sp. nov., isolated from saline-alkaline soil.</title>
        <authorList>
            <person name="Kong D."/>
            <person name="Wang Y."/>
            <person name="Zhao B."/>
            <person name="Li Y."/>
            <person name="Song J."/>
            <person name="Zhai Y."/>
            <person name="Zhang C."/>
            <person name="Wang H."/>
            <person name="Chen X."/>
            <person name="Zhao B."/>
            <person name="Ruan Z."/>
        </authorList>
    </citation>
    <scope>NUCLEOTIDE SEQUENCE [LARGE SCALE GENOMIC DNA]</scope>
    <source>
        <strain evidence="4 5">MCCC 1A12703</strain>
    </source>
</reference>
<feature type="domain" description="Phospholipase/carboxylesterase/thioesterase" evidence="3">
    <location>
        <begin position="15"/>
        <end position="209"/>
    </location>
</feature>
<dbReference type="InterPro" id="IPR050565">
    <property type="entry name" value="LYPA1-2/EST-like"/>
</dbReference>
<evidence type="ECO:0000259" key="3">
    <source>
        <dbReference type="Pfam" id="PF02230"/>
    </source>
</evidence>
<dbReference type="GO" id="GO:0052689">
    <property type="term" value="F:carboxylic ester hydrolase activity"/>
    <property type="evidence" value="ECO:0007669"/>
    <property type="project" value="TreeGrafter"/>
</dbReference>
<dbReference type="Proteomes" id="UP000279909">
    <property type="component" value="Unassembled WGS sequence"/>
</dbReference>
<proteinExistence type="inferred from homology"/>
<dbReference type="InterPro" id="IPR029058">
    <property type="entry name" value="AB_hydrolase_fold"/>
</dbReference>
<evidence type="ECO:0000313" key="5">
    <source>
        <dbReference type="Proteomes" id="UP000279909"/>
    </source>
</evidence>
<sequence length="217" mass="24614">MNSPYTFKHIPPMMNNGDSRQPAIFLFHGLGSNEDDLIQLVGEIKDHCHIFSLRGPITHSPGYAFYTFEEEGKPTREVFDKMMGYTQNFILEAIEHYELNVDKIYLIGFNQGAVVVETLTLLLGKMIRGTVALSGFLPDFVITEYNKAPLAGTKIFISHGEYDYVYPIQWGESSKNYFQSQGAEVIYKTYPDGHGVTEDNLRDLVEFIAQDLNNPVN</sequence>
<comment type="caution">
    <text evidence="4">The sequence shown here is derived from an EMBL/GenBank/DDBJ whole genome shotgun (WGS) entry which is preliminary data.</text>
</comment>
<dbReference type="GO" id="GO:0005737">
    <property type="term" value="C:cytoplasm"/>
    <property type="evidence" value="ECO:0007669"/>
    <property type="project" value="TreeGrafter"/>
</dbReference>
<organism evidence="4 5">
    <name type="scientific">Lysinibacillus halotolerans</name>
    <dbReference type="NCBI Taxonomy" id="1368476"/>
    <lineage>
        <taxon>Bacteria</taxon>
        <taxon>Bacillati</taxon>
        <taxon>Bacillota</taxon>
        <taxon>Bacilli</taxon>
        <taxon>Bacillales</taxon>
        <taxon>Bacillaceae</taxon>
        <taxon>Lysinibacillus</taxon>
    </lineage>
</organism>
<evidence type="ECO:0000256" key="2">
    <source>
        <dbReference type="ARBA" id="ARBA00022801"/>
    </source>
</evidence>